<dbReference type="GO" id="GO:0003729">
    <property type="term" value="F:mRNA binding"/>
    <property type="evidence" value="ECO:0007669"/>
    <property type="project" value="UniProtKB-ARBA"/>
</dbReference>
<dbReference type="InterPro" id="IPR012677">
    <property type="entry name" value="Nucleotide-bd_a/b_plait_sf"/>
</dbReference>
<dbReference type="GO" id="GO:0000974">
    <property type="term" value="C:Prp19 complex"/>
    <property type="evidence" value="ECO:0007669"/>
    <property type="project" value="TreeGrafter"/>
</dbReference>
<organism evidence="11 12">
    <name type="scientific">Stephania cephalantha</name>
    <dbReference type="NCBI Taxonomy" id="152367"/>
    <lineage>
        <taxon>Eukaryota</taxon>
        <taxon>Viridiplantae</taxon>
        <taxon>Streptophyta</taxon>
        <taxon>Embryophyta</taxon>
        <taxon>Tracheophyta</taxon>
        <taxon>Spermatophyta</taxon>
        <taxon>Magnoliopsida</taxon>
        <taxon>Ranunculales</taxon>
        <taxon>Menispermaceae</taxon>
        <taxon>Menispermoideae</taxon>
        <taxon>Cissampelideae</taxon>
        <taxon>Stephania</taxon>
    </lineage>
</organism>
<keyword evidence="2 7" id="KW-0863">Zinc-finger</keyword>
<dbReference type="InterPro" id="IPR000504">
    <property type="entry name" value="RRM_dom"/>
</dbReference>
<accession>A0AAP0HTV6</accession>
<keyword evidence="12" id="KW-1185">Reference proteome</keyword>
<dbReference type="GO" id="GO:0008270">
    <property type="term" value="F:zinc ion binding"/>
    <property type="evidence" value="ECO:0007669"/>
    <property type="project" value="UniProtKB-KW"/>
</dbReference>
<dbReference type="PANTHER" id="PTHR14089">
    <property type="entry name" value="PRE-MRNA-SPLICING FACTOR RBM22"/>
    <property type="match status" value="1"/>
</dbReference>
<sequence>MAHRFLRDLEKDGWERSDFPIICESCLGDNPYVRMQAKNVCQVCLLDLEYGLPVQVRDTALAINSNDAIPKSDVNREYFAEEHDRRARAGIDYESSYGKVRANDTILKLQRTTPYYKRNRAHVCSFYVRGECTRGAECPYRHEMPITGELSQQNIKDRYYGVNDPVALKLLNKAGEMPSLVPPEDESIKTLYVGGLNERISEQDLRDQFYGHGEIESVRMVLQRACAFVTYTTREAAEKAAEELSNKLVIRGLRLKLLWGKSLAAKAELENHDDEAARQAALAHGGMLPRAVISQQQNQQVPPPGTQDQPPPMHYFNIPPPPPERAALYYPSMDPQRMGALVSSQEASGSGPPPPPPQQYGYMMPPPPLPPYGYMMPQPPPPSAYQTHQSGVPPPVPMPT</sequence>
<evidence type="ECO:0000256" key="7">
    <source>
        <dbReference type="PROSITE-ProRule" id="PRU00723"/>
    </source>
</evidence>
<dbReference type="CDD" id="cd12224">
    <property type="entry name" value="RRM_RBM22"/>
    <property type="match status" value="1"/>
</dbReference>
<evidence type="ECO:0000313" key="11">
    <source>
        <dbReference type="EMBL" id="KAK9095640.1"/>
    </source>
</evidence>
<evidence type="ECO:0000256" key="4">
    <source>
        <dbReference type="ARBA" id="ARBA00022884"/>
    </source>
</evidence>
<feature type="compositionally biased region" description="Pro residues" evidence="8">
    <location>
        <begin position="351"/>
        <end position="383"/>
    </location>
</feature>
<comment type="caution">
    <text evidence="11">The sequence shown here is derived from an EMBL/GenBank/DDBJ whole genome shotgun (WGS) entry which is preliminary data.</text>
</comment>
<dbReference type="GO" id="GO:0071007">
    <property type="term" value="C:U2-type catalytic step 2 spliceosome"/>
    <property type="evidence" value="ECO:0007669"/>
    <property type="project" value="TreeGrafter"/>
</dbReference>
<dbReference type="InterPro" id="IPR036855">
    <property type="entry name" value="Znf_CCCH_sf"/>
</dbReference>
<dbReference type="FunFam" id="3.30.70.330:FF:000476">
    <property type="entry name" value="Zinc finger CCCH domain-containing protein 4"/>
    <property type="match status" value="1"/>
</dbReference>
<dbReference type="Gene3D" id="4.10.1000.10">
    <property type="entry name" value="Zinc finger, CCCH-type"/>
    <property type="match status" value="1"/>
</dbReference>
<dbReference type="InterPro" id="IPR032297">
    <property type="entry name" value="Torus"/>
</dbReference>
<dbReference type="Proteomes" id="UP001419268">
    <property type="component" value="Unassembled WGS sequence"/>
</dbReference>
<evidence type="ECO:0000256" key="2">
    <source>
        <dbReference type="ARBA" id="ARBA00022771"/>
    </source>
</evidence>
<evidence type="ECO:0000259" key="9">
    <source>
        <dbReference type="PROSITE" id="PS50102"/>
    </source>
</evidence>
<feature type="region of interest" description="Disordered" evidence="8">
    <location>
        <begin position="340"/>
        <end position="400"/>
    </location>
</feature>
<evidence type="ECO:0000313" key="12">
    <source>
        <dbReference type="Proteomes" id="UP001419268"/>
    </source>
</evidence>
<evidence type="ECO:0000256" key="3">
    <source>
        <dbReference type="ARBA" id="ARBA00022833"/>
    </source>
</evidence>
<dbReference type="InterPro" id="IPR048995">
    <property type="entry name" value="STL11/RBM22-like_N"/>
</dbReference>
<feature type="compositionally biased region" description="Pro residues" evidence="8">
    <location>
        <begin position="301"/>
        <end position="324"/>
    </location>
</feature>
<feature type="region of interest" description="Disordered" evidence="8">
    <location>
        <begin position="295"/>
        <end position="326"/>
    </location>
</feature>
<dbReference type="InterPro" id="IPR039171">
    <property type="entry name" value="Cwc2/Slt11"/>
</dbReference>
<dbReference type="PROSITE" id="PS50102">
    <property type="entry name" value="RRM"/>
    <property type="match status" value="1"/>
</dbReference>
<protein>
    <submittedName>
        <fullName evidence="11">Uncharacterized protein</fullName>
    </submittedName>
</protein>
<dbReference type="FunFam" id="4.10.1000.10:FF:000036">
    <property type="entry name" value="Zinc finger CCCH domain-containing protein 4"/>
    <property type="match status" value="1"/>
</dbReference>
<evidence type="ECO:0000256" key="5">
    <source>
        <dbReference type="ARBA" id="ARBA00023125"/>
    </source>
</evidence>
<feature type="domain" description="C3H1-type" evidence="10">
    <location>
        <begin position="118"/>
        <end position="145"/>
    </location>
</feature>
<dbReference type="GO" id="GO:0071006">
    <property type="term" value="C:U2-type catalytic step 1 spliceosome"/>
    <property type="evidence" value="ECO:0007669"/>
    <property type="project" value="TreeGrafter"/>
</dbReference>
<dbReference type="GO" id="GO:0036002">
    <property type="term" value="F:pre-mRNA binding"/>
    <property type="evidence" value="ECO:0007669"/>
    <property type="project" value="TreeGrafter"/>
</dbReference>
<dbReference type="Pfam" id="PF00076">
    <property type="entry name" value="RRM_1"/>
    <property type="match status" value="1"/>
</dbReference>
<dbReference type="SUPFAM" id="SSF54928">
    <property type="entry name" value="RNA-binding domain, RBD"/>
    <property type="match status" value="1"/>
</dbReference>
<dbReference type="EMBL" id="JBBNAG010000011">
    <property type="protein sequence ID" value="KAK9095640.1"/>
    <property type="molecule type" value="Genomic_DNA"/>
</dbReference>
<gene>
    <name evidence="11" type="ORF">Scep_027109</name>
</gene>
<dbReference type="GO" id="GO:0017070">
    <property type="term" value="F:U6 snRNA binding"/>
    <property type="evidence" value="ECO:0007669"/>
    <property type="project" value="TreeGrafter"/>
</dbReference>
<dbReference type="Pfam" id="PF16131">
    <property type="entry name" value="Torus"/>
    <property type="match status" value="1"/>
</dbReference>
<dbReference type="InterPro" id="IPR035979">
    <property type="entry name" value="RBD_domain_sf"/>
</dbReference>
<evidence type="ECO:0000259" key="10">
    <source>
        <dbReference type="PROSITE" id="PS50103"/>
    </source>
</evidence>
<feature type="zinc finger region" description="C3H1-type" evidence="7">
    <location>
        <begin position="118"/>
        <end position="145"/>
    </location>
</feature>
<reference evidence="11 12" key="1">
    <citation type="submission" date="2024-01" db="EMBL/GenBank/DDBJ databases">
        <title>Genome assemblies of Stephania.</title>
        <authorList>
            <person name="Yang L."/>
        </authorList>
    </citation>
    <scope>NUCLEOTIDE SEQUENCE [LARGE SCALE GENOMIC DNA]</scope>
    <source>
        <strain evidence="11">JXDWG</strain>
        <tissue evidence="11">Leaf</tissue>
    </source>
</reference>
<dbReference type="SUPFAM" id="SSF90229">
    <property type="entry name" value="CCCH zinc finger"/>
    <property type="match status" value="1"/>
</dbReference>
<evidence type="ECO:0000256" key="1">
    <source>
        <dbReference type="ARBA" id="ARBA00022723"/>
    </source>
</evidence>
<dbReference type="GO" id="GO:0003677">
    <property type="term" value="F:DNA binding"/>
    <property type="evidence" value="ECO:0007669"/>
    <property type="project" value="UniProtKB-KW"/>
</dbReference>
<dbReference type="AlphaFoldDB" id="A0AAP0HTV6"/>
<dbReference type="SMART" id="SM00356">
    <property type="entry name" value="ZnF_C3H1"/>
    <property type="match status" value="1"/>
</dbReference>
<dbReference type="PANTHER" id="PTHR14089:SF6">
    <property type="entry name" value="PRE-MRNA-SPLICING FACTOR RBM22"/>
    <property type="match status" value="1"/>
</dbReference>
<dbReference type="InterPro" id="IPR000571">
    <property type="entry name" value="Znf_CCCH"/>
</dbReference>
<dbReference type="Pfam" id="PF21369">
    <property type="entry name" value="STL11_N"/>
    <property type="match status" value="1"/>
</dbReference>
<evidence type="ECO:0000256" key="8">
    <source>
        <dbReference type="SAM" id="MobiDB-lite"/>
    </source>
</evidence>
<feature type="domain" description="RRM" evidence="9">
    <location>
        <begin position="189"/>
        <end position="262"/>
    </location>
</feature>
<keyword evidence="4 6" id="KW-0694">RNA-binding</keyword>
<dbReference type="SMART" id="SM00360">
    <property type="entry name" value="RRM"/>
    <property type="match status" value="1"/>
</dbReference>
<dbReference type="PROSITE" id="PS50103">
    <property type="entry name" value="ZF_C3H1"/>
    <property type="match status" value="1"/>
</dbReference>
<dbReference type="Gene3D" id="3.30.70.330">
    <property type="match status" value="1"/>
</dbReference>
<evidence type="ECO:0000256" key="6">
    <source>
        <dbReference type="PROSITE-ProRule" id="PRU00176"/>
    </source>
</evidence>
<keyword evidence="5" id="KW-0238">DNA-binding</keyword>
<keyword evidence="1 7" id="KW-0479">Metal-binding</keyword>
<proteinExistence type="predicted"/>
<keyword evidence="3 7" id="KW-0862">Zinc</keyword>
<name>A0AAP0HTV6_9MAGN</name>